<feature type="domain" description="D-isomer specific 2-hydroxyacid dehydrogenase NAD-binding" evidence="3">
    <location>
        <begin position="8"/>
        <end position="115"/>
    </location>
</feature>
<evidence type="ECO:0000313" key="5">
    <source>
        <dbReference type="Proteomes" id="UP000199202"/>
    </source>
</evidence>
<dbReference type="GO" id="GO:0016618">
    <property type="term" value="F:hydroxypyruvate reductase [NAD(P)H] activity"/>
    <property type="evidence" value="ECO:0007669"/>
    <property type="project" value="TreeGrafter"/>
</dbReference>
<dbReference type="InterPro" id="IPR006140">
    <property type="entry name" value="D-isomer_DH_NAD-bd"/>
</dbReference>
<evidence type="ECO:0000259" key="3">
    <source>
        <dbReference type="Pfam" id="PF02826"/>
    </source>
</evidence>
<protein>
    <submittedName>
        <fullName evidence="4">D-isomer specific 2-hydroxyacid dehydrogenase, NAD binding domain</fullName>
    </submittedName>
</protein>
<dbReference type="InterPro" id="IPR050223">
    <property type="entry name" value="D-isomer_2-hydroxyacid_DH"/>
</dbReference>
<accession>A0A1G9PSY3</accession>
<evidence type="ECO:0000256" key="1">
    <source>
        <dbReference type="ARBA" id="ARBA00023002"/>
    </source>
</evidence>
<organism evidence="4 5">
    <name type="scientific">Nonomuraea jiangxiensis</name>
    <dbReference type="NCBI Taxonomy" id="633440"/>
    <lineage>
        <taxon>Bacteria</taxon>
        <taxon>Bacillati</taxon>
        <taxon>Actinomycetota</taxon>
        <taxon>Actinomycetes</taxon>
        <taxon>Streptosporangiales</taxon>
        <taxon>Streptosporangiaceae</taxon>
        <taxon>Nonomuraea</taxon>
    </lineage>
</organism>
<name>A0A1G9PSY3_9ACTN</name>
<evidence type="ECO:0000313" key="4">
    <source>
        <dbReference type="EMBL" id="SDM01347.1"/>
    </source>
</evidence>
<dbReference type="RefSeq" id="WP_245765693.1">
    <property type="nucleotide sequence ID" value="NZ_FNDJ01000034.1"/>
</dbReference>
<dbReference type="InterPro" id="IPR036291">
    <property type="entry name" value="NAD(P)-bd_dom_sf"/>
</dbReference>
<dbReference type="SUPFAM" id="SSF51735">
    <property type="entry name" value="NAD(P)-binding Rossmann-fold domains"/>
    <property type="match status" value="1"/>
</dbReference>
<keyword evidence="2" id="KW-0520">NAD</keyword>
<dbReference type="PANTHER" id="PTHR10996">
    <property type="entry name" value="2-HYDROXYACID DEHYDROGENASE-RELATED"/>
    <property type="match status" value="1"/>
</dbReference>
<keyword evidence="1" id="KW-0560">Oxidoreductase</keyword>
<gene>
    <name evidence="4" type="ORF">SAMN05421869_13475</name>
</gene>
<dbReference type="AlphaFoldDB" id="A0A1G9PSY3"/>
<dbReference type="Gene3D" id="3.40.50.720">
    <property type="entry name" value="NAD(P)-binding Rossmann-like Domain"/>
    <property type="match status" value="2"/>
</dbReference>
<reference evidence="4 5" key="1">
    <citation type="submission" date="2016-10" db="EMBL/GenBank/DDBJ databases">
        <authorList>
            <person name="de Groot N.N."/>
        </authorList>
    </citation>
    <scope>NUCLEOTIDE SEQUENCE [LARGE SCALE GENOMIC DNA]</scope>
    <source>
        <strain evidence="4 5">CGMCC 4.6533</strain>
    </source>
</reference>
<dbReference type="Proteomes" id="UP000199202">
    <property type="component" value="Unassembled WGS sequence"/>
</dbReference>
<dbReference type="Pfam" id="PF02826">
    <property type="entry name" value="2-Hacid_dh_C"/>
    <property type="match status" value="1"/>
</dbReference>
<proteinExistence type="predicted"/>
<dbReference type="PANTHER" id="PTHR10996:SF178">
    <property type="entry name" value="2-HYDROXYACID DEHYDROGENASE YGL185C-RELATED"/>
    <property type="match status" value="1"/>
</dbReference>
<dbReference type="STRING" id="633440.SAMN05421869_13475"/>
<dbReference type="EMBL" id="FNDJ01000034">
    <property type="protein sequence ID" value="SDM01347.1"/>
    <property type="molecule type" value="Genomic_DNA"/>
</dbReference>
<dbReference type="GO" id="GO:0051287">
    <property type="term" value="F:NAD binding"/>
    <property type="evidence" value="ECO:0007669"/>
    <property type="project" value="InterPro"/>
</dbReference>
<dbReference type="GO" id="GO:0030267">
    <property type="term" value="F:glyoxylate reductase (NADPH) activity"/>
    <property type="evidence" value="ECO:0007669"/>
    <property type="project" value="TreeGrafter"/>
</dbReference>
<sequence length="155" mass="16049">MTAGVSRAATAEVVSAGAEPVVLAEGLRRADVLSLHAPSLPETRHMIGEAELGMLRPGATLINTARGALVDTAALERVCVAGRLDAILDVTDPEPLPASSPLYDLPNVLLTPHVAGSLGSETRRMADAALTELERYGAGLPPQSPVTRESLVVQA</sequence>
<dbReference type="GO" id="GO:0005829">
    <property type="term" value="C:cytosol"/>
    <property type="evidence" value="ECO:0007669"/>
    <property type="project" value="TreeGrafter"/>
</dbReference>
<keyword evidence="5" id="KW-1185">Reference proteome</keyword>
<evidence type="ECO:0000256" key="2">
    <source>
        <dbReference type="ARBA" id="ARBA00023027"/>
    </source>
</evidence>